<dbReference type="AlphaFoldDB" id="Q55B49"/>
<dbReference type="PaxDb" id="44689-DDB0202745"/>
<dbReference type="PANTHER" id="PTHR32488">
    <property type="entry name" value="UPF0746 PROTEIN DDB_G0280785-RELATED"/>
    <property type="match status" value="1"/>
</dbReference>
<dbReference type="VEuPathDB" id="AmoebaDB:DDB_G0271174"/>
<dbReference type="InterPro" id="IPR051904">
    <property type="entry name" value="UPF0746_actin_org"/>
</dbReference>
<name>Q55B49_DICDI</name>
<evidence type="ECO:0000313" key="2">
    <source>
        <dbReference type="Proteomes" id="UP000002195"/>
    </source>
</evidence>
<gene>
    <name evidence="1" type="ORF">DDB_G0271174</name>
</gene>
<dbReference type="EMBL" id="AAFI02000006">
    <property type="protein sequence ID" value="EAL71717.1"/>
    <property type="molecule type" value="Genomic_DNA"/>
</dbReference>
<accession>Q55B49</accession>
<protein>
    <submittedName>
        <fullName evidence="1">Uncharacterized protein</fullName>
    </submittedName>
</protein>
<keyword evidence="2" id="KW-1185">Reference proteome</keyword>
<dbReference type="InParanoid" id="Q55B49"/>
<comment type="caution">
    <text evidence="1">The sequence shown here is derived from an EMBL/GenBank/DDBJ whole genome shotgun (WGS) entry which is preliminary data.</text>
</comment>
<reference evidence="1 2" key="1">
    <citation type="journal article" date="2005" name="Nature">
        <title>The genome of the social amoeba Dictyostelium discoideum.</title>
        <authorList>
            <consortium name="The Dictyostelium discoideum Sequencing Consortium"/>
            <person name="Eichinger L."/>
            <person name="Pachebat J.A."/>
            <person name="Glockner G."/>
            <person name="Rajandream M.A."/>
            <person name="Sucgang R."/>
            <person name="Berriman M."/>
            <person name="Song J."/>
            <person name="Olsen R."/>
            <person name="Szafranski K."/>
            <person name="Xu Q."/>
            <person name="Tunggal B."/>
            <person name="Kummerfeld S."/>
            <person name="Madera M."/>
            <person name="Konfortov B.A."/>
            <person name="Rivero F."/>
            <person name="Bankier A.T."/>
            <person name="Lehmann R."/>
            <person name="Hamlin N."/>
            <person name="Davies R."/>
            <person name="Gaudet P."/>
            <person name="Fey P."/>
            <person name="Pilcher K."/>
            <person name="Chen G."/>
            <person name="Saunders D."/>
            <person name="Sodergren E."/>
            <person name="Davis P."/>
            <person name="Kerhornou A."/>
            <person name="Nie X."/>
            <person name="Hall N."/>
            <person name="Anjard C."/>
            <person name="Hemphill L."/>
            <person name="Bason N."/>
            <person name="Farbrother P."/>
            <person name="Desany B."/>
            <person name="Just E."/>
            <person name="Morio T."/>
            <person name="Rost R."/>
            <person name="Churcher C."/>
            <person name="Cooper J."/>
            <person name="Haydock S."/>
            <person name="van Driessche N."/>
            <person name="Cronin A."/>
            <person name="Goodhead I."/>
            <person name="Muzny D."/>
            <person name="Mourier T."/>
            <person name="Pain A."/>
            <person name="Lu M."/>
            <person name="Harper D."/>
            <person name="Lindsay R."/>
            <person name="Hauser H."/>
            <person name="James K."/>
            <person name="Quiles M."/>
            <person name="Madan Babu M."/>
            <person name="Saito T."/>
            <person name="Buchrieser C."/>
            <person name="Wardroper A."/>
            <person name="Felder M."/>
            <person name="Thangavelu M."/>
            <person name="Johnson D."/>
            <person name="Knights A."/>
            <person name="Loulseged H."/>
            <person name="Mungall K."/>
            <person name="Oliver K."/>
            <person name="Price C."/>
            <person name="Quail M.A."/>
            <person name="Urushihara H."/>
            <person name="Hernandez J."/>
            <person name="Rabbinowitsch E."/>
            <person name="Steffen D."/>
            <person name="Sanders M."/>
            <person name="Ma J."/>
            <person name="Kohara Y."/>
            <person name="Sharp S."/>
            <person name="Simmonds M."/>
            <person name="Spiegler S."/>
            <person name="Tivey A."/>
            <person name="Sugano S."/>
            <person name="White B."/>
            <person name="Walker D."/>
            <person name="Woodward J."/>
            <person name="Winckler T."/>
            <person name="Tanaka Y."/>
            <person name="Shaulsky G."/>
            <person name="Schleicher M."/>
            <person name="Weinstock G."/>
            <person name="Rosenthal A."/>
            <person name="Cox E.C."/>
            <person name="Chisholm R.L."/>
            <person name="Gibbs R."/>
            <person name="Loomis W.F."/>
            <person name="Platzer M."/>
            <person name="Kay R.R."/>
            <person name="Williams J."/>
            <person name="Dear P.H."/>
            <person name="Noegel A.A."/>
            <person name="Barrell B."/>
            <person name="Kuspa A."/>
        </authorList>
    </citation>
    <scope>NUCLEOTIDE SEQUENCE [LARGE SCALE GENOMIC DNA]</scope>
    <source>
        <strain evidence="1 2">AX4</strain>
    </source>
</reference>
<dbReference type="Proteomes" id="UP000002195">
    <property type="component" value="Unassembled WGS sequence"/>
</dbReference>
<dbReference type="PANTHER" id="PTHR32488:SF76">
    <property type="entry name" value="ANKYRIN REPEAT-CONTAINING PROTEIN-RELATED"/>
    <property type="match status" value="1"/>
</dbReference>
<dbReference type="KEGG" id="ddi:DDB_G0271174"/>
<organism evidence="1 2">
    <name type="scientific">Dictyostelium discoideum</name>
    <name type="common">Social amoeba</name>
    <dbReference type="NCBI Taxonomy" id="44689"/>
    <lineage>
        <taxon>Eukaryota</taxon>
        <taxon>Amoebozoa</taxon>
        <taxon>Evosea</taxon>
        <taxon>Eumycetozoa</taxon>
        <taxon>Dictyostelia</taxon>
        <taxon>Dictyosteliales</taxon>
        <taxon>Dictyosteliaceae</taxon>
        <taxon>Dictyostelium</taxon>
    </lineage>
</organism>
<proteinExistence type="predicted"/>
<dbReference type="GeneID" id="8617954"/>
<sequence length="277" mass="33211">MDQLSIESVYQTTLSYYMFIMLIVHNDIELLRYYCRNRGMNFNFYIDFQSLDVQPTYYIESTEMLDYLFNNHIRYFLDPFYTGNYSTHFKSLILLKHFESLLFKTGQLQLEENDNLVCFIKKEDKRYNNIQNKNSRNIKILLINHFSSNPSIYYNERLDHQLFLVLTSSNDDSSSSSSSPPINFEVLKDLAIDALKFDINLFHSRTLTKNHYTKNYLKFIEWMFLNYNDEMKKGGHFYHNEVYYFHLLMSIDQFDYNNNSNDLKEKGGTTINIEKNA</sequence>
<dbReference type="HOGENOM" id="CLU_1006208_0_0_1"/>
<evidence type="ECO:0000313" key="1">
    <source>
        <dbReference type="EMBL" id="EAL71717.1"/>
    </source>
</evidence>
<dbReference type="RefSeq" id="XP_645763.1">
    <property type="nucleotide sequence ID" value="XM_640671.1"/>
</dbReference>